<dbReference type="Proteomes" id="UP000719412">
    <property type="component" value="Unassembled WGS sequence"/>
</dbReference>
<feature type="region of interest" description="Disordered" evidence="1">
    <location>
        <begin position="50"/>
        <end position="70"/>
    </location>
</feature>
<reference evidence="2" key="2">
    <citation type="submission" date="2021-08" db="EMBL/GenBank/DDBJ databases">
        <authorList>
            <person name="Eriksson T."/>
        </authorList>
    </citation>
    <scope>NUCLEOTIDE SEQUENCE</scope>
    <source>
        <strain evidence="2">Stoneville</strain>
        <tissue evidence="2">Whole head</tissue>
    </source>
</reference>
<accession>A0A8J6LGH5</accession>
<feature type="compositionally biased region" description="Polar residues" evidence="1">
    <location>
        <begin position="123"/>
        <end position="135"/>
    </location>
</feature>
<proteinExistence type="predicted"/>
<evidence type="ECO:0000256" key="1">
    <source>
        <dbReference type="SAM" id="MobiDB-lite"/>
    </source>
</evidence>
<evidence type="ECO:0000313" key="3">
    <source>
        <dbReference type="Proteomes" id="UP000719412"/>
    </source>
</evidence>
<evidence type="ECO:0000313" key="2">
    <source>
        <dbReference type="EMBL" id="KAH0820925.1"/>
    </source>
</evidence>
<dbReference type="EMBL" id="JABDTM020010192">
    <property type="protein sequence ID" value="KAH0820925.1"/>
    <property type="molecule type" value="Genomic_DNA"/>
</dbReference>
<keyword evidence="3" id="KW-1185">Reference proteome</keyword>
<organism evidence="2 3">
    <name type="scientific">Tenebrio molitor</name>
    <name type="common">Yellow mealworm beetle</name>
    <dbReference type="NCBI Taxonomy" id="7067"/>
    <lineage>
        <taxon>Eukaryota</taxon>
        <taxon>Metazoa</taxon>
        <taxon>Ecdysozoa</taxon>
        <taxon>Arthropoda</taxon>
        <taxon>Hexapoda</taxon>
        <taxon>Insecta</taxon>
        <taxon>Pterygota</taxon>
        <taxon>Neoptera</taxon>
        <taxon>Endopterygota</taxon>
        <taxon>Coleoptera</taxon>
        <taxon>Polyphaga</taxon>
        <taxon>Cucujiformia</taxon>
        <taxon>Tenebrionidae</taxon>
        <taxon>Tenebrio</taxon>
    </lineage>
</organism>
<reference evidence="2" key="1">
    <citation type="journal article" date="2020" name="J Insects Food Feed">
        <title>The yellow mealworm (Tenebrio molitor) genome: a resource for the emerging insects as food and feed industry.</title>
        <authorList>
            <person name="Eriksson T."/>
            <person name="Andere A."/>
            <person name="Kelstrup H."/>
            <person name="Emery V."/>
            <person name="Picard C."/>
        </authorList>
    </citation>
    <scope>NUCLEOTIDE SEQUENCE</scope>
    <source>
        <strain evidence="2">Stoneville</strain>
        <tissue evidence="2">Whole head</tissue>
    </source>
</reference>
<name>A0A8J6LGH5_TENMO</name>
<dbReference type="AlphaFoldDB" id="A0A8J6LGH5"/>
<sequence length="199" mass="22186">MNRDILIQVVAELEKSSYKLLLTDREGGTPVSQWGVSFAATRKDVGSYPFRRGLTSQGSMNPGRAPRWSSAHCPRGVPAMKMTPLQASNLKQEDNLRPKKVGNTVNDTTEKGEHHVHIRPPKETTTTLSPGTLQHGSHHKGRVSRERGVDSEEQHTGCLGKISTDHPKGMPGGAFRYLPRKCRRYCQNVIPLVLWKRMA</sequence>
<protein>
    <submittedName>
        <fullName evidence="2">Uncharacterized protein</fullName>
    </submittedName>
</protein>
<feature type="compositionally biased region" description="Basic and acidic residues" evidence="1">
    <location>
        <begin position="143"/>
        <end position="155"/>
    </location>
</feature>
<comment type="caution">
    <text evidence="2">The sequence shown here is derived from an EMBL/GenBank/DDBJ whole genome shotgun (WGS) entry which is preliminary data.</text>
</comment>
<gene>
    <name evidence="2" type="ORF">GEV33_001866</name>
</gene>
<feature type="region of interest" description="Disordered" evidence="1">
    <location>
        <begin position="98"/>
        <end position="165"/>
    </location>
</feature>